<dbReference type="EMBL" id="SNRX01000019">
    <property type="protein sequence ID" value="KAA6301447.1"/>
    <property type="molecule type" value="Genomic_DNA"/>
</dbReference>
<sequence length="36" mass="4017">MQLGLTKKSSLTKIILFTELVKGVKVSFFDFLLSPS</sequence>
<accession>A0A5M8NZ68</accession>
<evidence type="ECO:0000313" key="2">
    <source>
        <dbReference type="Proteomes" id="UP000324575"/>
    </source>
</evidence>
<gene>
    <name evidence="1" type="ORF">EZS26_002434</name>
</gene>
<dbReference type="AlphaFoldDB" id="A0A5M8NZ68"/>
<comment type="caution">
    <text evidence="1">The sequence shown here is derived from an EMBL/GenBank/DDBJ whole genome shotgun (WGS) entry which is preliminary data.</text>
</comment>
<reference evidence="1 2" key="1">
    <citation type="submission" date="2019-03" db="EMBL/GenBank/DDBJ databases">
        <title>Single cell metagenomics reveals metabolic interactions within the superorganism composed of flagellate Streblomastix strix and complex community of Bacteroidetes bacteria on its surface.</title>
        <authorList>
            <person name="Treitli S.C."/>
            <person name="Kolisko M."/>
            <person name="Husnik F."/>
            <person name="Keeling P."/>
            <person name="Hampl V."/>
        </authorList>
    </citation>
    <scope>NUCLEOTIDE SEQUENCE [LARGE SCALE GENOMIC DNA]</scope>
    <source>
        <strain evidence="1">St1</strain>
    </source>
</reference>
<dbReference type="Proteomes" id="UP000324575">
    <property type="component" value="Unassembled WGS sequence"/>
</dbReference>
<protein>
    <submittedName>
        <fullName evidence="1">Uncharacterized protein</fullName>
    </submittedName>
</protein>
<organism evidence="1 2">
    <name type="scientific">Candidatus Ordinivivax streblomastigis</name>
    <dbReference type="NCBI Taxonomy" id="2540710"/>
    <lineage>
        <taxon>Bacteria</taxon>
        <taxon>Pseudomonadati</taxon>
        <taxon>Bacteroidota</taxon>
        <taxon>Bacteroidia</taxon>
        <taxon>Bacteroidales</taxon>
        <taxon>Candidatus Ordinivivax</taxon>
    </lineage>
</organism>
<name>A0A5M8NZ68_9BACT</name>
<evidence type="ECO:0000313" key="1">
    <source>
        <dbReference type="EMBL" id="KAA6301447.1"/>
    </source>
</evidence>
<proteinExistence type="predicted"/>